<keyword evidence="3" id="KW-1185">Reference proteome</keyword>
<comment type="caution">
    <text evidence="2">The sequence shown here is derived from an EMBL/GenBank/DDBJ whole genome shotgun (WGS) entry which is preliminary data.</text>
</comment>
<dbReference type="AlphaFoldDB" id="A0A068S4Z5"/>
<organism evidence="2 3">
    <name type="scientific">Lichtheimia corymbifera JMRC:FSU:9682</name>
    <dbReference type="NCBI Taxonomy" id="1263082"/>
    <lineage>
        <taxon>Eukaryota</taxon>
        <taxon>Fungi</taxon>
        <taxon>Fungi incertae sedis</taxon>
        <taxon>Mucoromycota</taxon>
        <taxon>Mucoromycotina</taxon>
        <taxon>Mucoromycetes</taxon>
        <taxon>Mucorales</taxon>
        <taxon>Lichtheimiaceae</taxon>
        <taxon>Lichtheimia</taxon>
    </lineage>
</organism>
<reference evidence="2" key="1">
    <citation type="submission" date="2013-08" db="EMBL/GenBank/DDBJ databases">
        <title>Gene expansion shapes genome architecture in the human pathogen Lichtheimia corymbifera: an evolutionary genomics analysis in the ancient terrestrial Mucorales (Mucoromycotina).</title>
        <authorList>
            <person name="Schwartze V.U."/>
            <person name="Winter S."/>
            <person name="Shelest E."/>
            <person name="Marcet-Houben M."/>
            <person name="Horn F."/>
            <person name="Wehner S."/>
            <person name="Hoffmann K."/>
            <person name="Riege K."/>
            <person name="Sammeth M."/>
            <person name="Nowrousian M."/>
            <person name="Valiante V."/>
            <person name="Linde J."/>
            <person name="Jacobsen I.D."/>
            <person name="Marz M."/>
            <person name="Brakhage A.A."/>
            <person name="Gabaldon T."/>
            <person name="Bocker S."/>
            <person name="Voigt K."/>
        </authorList>
    </citation>
    <scope>NUCLEOTIDE SEQUENCE [LARGE SCALE GENOMIC DNA]</scope>
    <source>
        <strain evidence="2">FSU 9682</strain>
    </source>
</reference>
<evidence type="ECO:0000313" key="3">
    <source>
        <dbReference type="Proteomes" id="UP000027586"/>
    </source>
</evidence>
<dbReference type="EMBL" id="CBTN010000045">
    <property type="protein sequence ID" value="CDH57359.1"/>
    <property type="molecule type" value="Genomic_DNA"/>
</dbReference>
<evidence type="ECO:0000256" key="1">
    <source>
        <dbReference type="SAM" id="MobiDB-lite"/>
    </source>
</evidence>
<sequence length="106" mass="11985">MDDSVKAHNWQLTCTFSHSQLLPNPLDGNYAPAPDTHLRDSTSLIRSDLTELRSNKEHTSPYMQHALSTSTDVSLFEHNSVNQLGSRQLNHGNARLEQVHRSHQVD</sequence>
<feature type="region of interest" description="Disordered" evidence="1">
    <location>
        <begin position="87"/>
        <end position="106"/>
    </location>
</feature>
<name>A0A068S4Z5_9FUNG</name>
<proteinExistence type="predicted"/>
<evidence type="ECO:0000313" key="2">
    <source>
        <dbReference type="EMBL" id="CDH57359.1"/>
    </source>
</evidence>
<feature type="compositionally biased region" description="Basic and acidic residues" evidence="1">
    <location>
        <begin position="97"/>
        <end position="106"/>
    </location>
</feature>
<dbReference type="VEuPathDB" id="FungiDB:LCOR_08309.1"/>
<dbReference type="Proteomes" id="UP000027586">
    <property type="component" value="Unassembled WGS sequence"/>
</dbReference>
<accession>A0A068S4Z5</accession>
<protein>
    <submittedName>
        <fullName evidence="2">Uncharacterized protein</fullName>
    </submittedName>
</protein>
<gene>
    <name evidence="2" type="ORF">LCOR_08309.1</name>
</gene>